<keyword evidence="2" id="KW-1185">Reference proteome</keyword>
<accession>A0A8J2BLU2</accession>
<name>A0A8J2BLU2_9BACT</name>
<organism evidence="1 2">
    <name type="scientific">Candidatus Methylacidithermus pantelleriae</name>
    <dbReference type="NCBI Taxonomy" id="2744239"/>
    <lineage>
        <taxon>Bacteria</taxon>
        <taxon>Pseudomonadati</taxon>
        <taxon>Verrucomicrobiota</taxon>
        <taxon>Methylacidiphilae</taxon>
        <taxon>Methylacidiphilales</taxon>
        <taxon>Methylacidiphilaceae</taxon>
        <taxon>Candidatus Methylacidithermus</taxon>
    </lineage>
</organism>
<dbReference type="EMBL" id="CAJNOB010000001">
    <property type="protein sequence ID" value="CAF0688972.1"/>
    <property type="molecule type" value="Genomic_DNA"/>
</dbReference>
<evidence type="ECO:0000313" key="2">
    <source>
        <dbReference type="Proteomes" id="UP000663859"/>
    </source>
</evidence>
<dbReference type="AlphaFoldDB" id="A0A8J2BLU2"/>
<gene>
    <name evidence="1" type="ORF">MPNT_10068</name>
</gene>
<dbReference type="Proteomes" id="UP000663859">
    <property type="component" value="Unassembled WGS sequence"/>
</dbReference>
<comment type="caution">
    <text evidence="1">The sequence shown here is derived from an EMBL/GenBank/DDBJ whole genome shotgun (WGS) entry which is preliminary data.</text>
</comment>
<reference evidence="1" key="1">
    <citation type="submission" date="2021-02" db="EMBL/GenBank/DDBJ databases">
        <authorList>
            <person name="Cremers G."/>
            <person name="Picone N."/>
        </authorList>
    </citation>
    <scope>NUCLEOTIDE SEQUENCE</scope>
    <source>
        <strain evidence="1">PQ17</strain>
    </source>
</reference>
<sequence>MSSLGEEHFRALASEDASAILVGQRRCRVSLGAYRLLGFQGFAFAALAQLVEQRFRKARVVGSNPTSGFGKNRPNFL</sequence>
<evidence type="ECO:0000313" key="1">
    <source>
        <dbReference type="EMBL" id="CAF0688972.1"/>
    </source>
</evidence>
<proteinExistence type="predicted"/>
<dbReference type="AntiFam" id="ANF00010">
    <property type="entry name" value="tRNA translation"/>
</dbReference>
<protein>
    <submittedName>
        <fullName evidence="1">Uncharacterized protein</fullName>
    </submittedName>
</protein>